<dbReference type="Pfam" id="PF14799">
    <property type="entry name" value="FAM195"/>
    <property type="match status" value="1"/>
</dbReference>
<comment type="subcellular location">
    <subcellularLocation>
        <location evidence="2">Cytoplasm</location>
        <location evidence="2">Stress granule</location>
    </subcellularLocation>
    <subcellularLocation>
        <location evidence="1">Nucleus</location>
    </subcellularLocation>
</comment>
<evidence type="ECO:0000256" key="4">
    <source>
        <dbReference type="ARBA" id="ARBA00022490"/>
    </source>
</evidence>
<evidence type="ECO:0000313" key="8">
    <source>
        <dbReference type="Proteomes" id="UP000265000"/>
    </source>
</evidence>
<keyword evidence="4" id="KW-0963">Cytoplasm</keyword>
<feature type="region of interest" description="Disordered" evidence="6">
    <location>
        <begin position="1"/>
        <end position="25"/>
    </location>
</feature>
<dbReference type="Ensembl" id="ENSFHET00000000174.1">
    <property type="protein sequence ID" value="ENSFHEP00000009625.1"/>
    <property type="gene ID" value="ENSFHEG00000010868.1"/>
</dbReference>
<dbReference type="GeneTree" id="ENSGT00940000160332"/>
<dbReference type="AlphaFoldDB" id="A0A3Q2UB52"/>
<evidence type="ECO:0000256" key="2">
    <source>
        <dbReference type="ARBA" id="ARBA00004210"/>
    </source>
</evidence>
<comment type="similarity">
    <text evidence="3">Belongs to the MCRIP family.</text>
</comment>
<accession>A0A3Q2UB52</accession>
<evidence type="ECO:0000256" key="5">
    <source>
        <dbReference type="ARBA" id="ARBA00023242"/>
    </source>
</evidence>
<reference evidence="7" key="1">
    <citation type="submission" date="2025-05" db="UniProtKB">
        <authorList>
            <consortium name="Ensembl"/>
        </authorList>
    </citation>
    <scope>IDENTIFICATION</scope>
</reference>
<dbReference type="GeneID" id="105924971"/>
<name>A0A3Q2UB52_FUNHE</name>
<dbReference type="Ensembl" id="ENSFHET00000000180.1">
    <property type="protein sequence ID" value="ENSFHEP00000027420.1"/>
    <property type="gene ID" value="ENSFHEG00000010868.1"/>
</dbReference>
<dbReference type="OrthoDB" id="9983138at2759"/>
<dbReference type="InterPro" id="IPR029428">
    <property type="entry name" value="MCRIP"/>
</dbReference>
<sequence>MMYTITRGPSKLVTQRRTGPTQQLESKINDFKHKQTSWNMPDLPAPKIVFSRLNGKKHHPPAQKLPADSRPEEAFSPEHEENVKFVSGAWQEVVRHEEGQGLKHCQAAVYYKETSPGPNMDSFVPIDLDEWWAQRFLANIDKMS</sequence>
<dbReference type="STRING" id="8078.ENSFHEP00000009625"/>
<keyword evidence="8" id="KW-1185">Reference proteome</keyword>
<feature type="region of interest" description="Disordered" evidence="6">
    <location>
        <begin position="55"/>
        <end position="80"/>
    </location>
</feature>
<protein>
    <submittedName>
        <fullName evidence="7">MAPK regulated corepressor interacting protein 2</fullName>
    </submittedName>
</protein>
<evidence type="ECO:0000313" key="7">
    <source>
        <dbReference type="Ensembl" id="ENSFHEP00000027420.1"/>
    </source>
</evidence>
<keyword evidence="5" id="KW-0539">Nucleus</keyword>
<organism evidence="7 8">
    <name type="scientific">Fundulus heteroclitus</name>
    <name type="common">Killifish</name>
    <name type="synonym">Mummichog</name>
    <dbReference type="NCBI Taxonomy" id="8078"/>
    <lineage>
        <taxon>Eukaryota</taxon>
        <taxon>Metazoa</taxon>
        <taxon>Chordata</taxon>
        <taxon>Craniata</taxon>
        <taxon>Vertebrata</taxon>
        <taxon>Euteleostomi</taxon>
        <taxon>Actinopterygii</taxon>
        <taxon>Neopterygii</taxon>
        <taxon>Teleostei</taxon>
        <taxon>Neoteleostei</taxon>
        <taxon>Acanthomorphata</taxon>
        <taxon>Ovalentaria</taxon>
        <taxon>Atherinomorphae</taxon>
        <taxon>Cyprinodontiformes</taxon>
        <taxon>Fundulidae</taxon>
        <taxon>Fundulus</taxon>
    </lineage>
</organism>
<dbReference type="Proteomes" id="UP000265000">
    <property type="component" value="Unplaced"/>
</dbReference>
<dbReference type="GO" id="GO:0010494">
    <property type="term" value="C:cytoplasmic stress granule"/>
    <property type="evidence" value="ECO:0007669"/>
    <property type="project" value="UniProtKB-SubCell"/>
</dbReference>
<dbReference type="GO" id="GO:0005634">
    <property type="term" value="C:nucleus"/>
    <property type="evidence" value="ECO:0007669"/>
    <property type="project" value="UniProtKB-SubCell"/>
</dbReference>
<feature type="compositionally biased region" description="Polar residues" evidence="6">
    <location>
        <begin position="12"/>
        <end position="25"/>
    </location>
</feature>
<evidence type="ECO:0000256" key="3">
    <source>
        <dbReference type="ARBA" id="ARBA00010821"/>
    </source>
</evidence>
<proteinExistence type="inferred from homology"/>
<feature type="compositionally biased region" description="Basic and acidic residues" evidence="6">
    <location>
        <begin position="67"/>
        <end position="80"/>
    </location>
</feature>
<evidence type="ECO:0000256" key="6">
    <source>
        <dbReference type="SAM" id="MobiDB-lite"/>
    </source>
</evidence>
<evidence type="ECO:0000256" key="1">
    <source>
        <dbReference type="ARBA" id="ARBA00004123"/>
    </source>
</evidence>